<dbReference type="HOGENOM" id="CLU_757868_0_0_7"/>
<feature type="transmembrane region" description="Helical" evidence="1">
    <location>
        <begin position="324"/>
        <end position="348"/>
    </location>
</feature>
<protein>
    <recommendedName>
        <fullName evidence="6">Methanethiol S-methyltransferase</fullName>
    </recommendedName>
</protein>
<name>Q08XI6_STIAD</name>
<evidence type="ECO:0000313" key="5">
    <source>
        <dbReference type="Proteomes" id="UP000032702"/>
    </source>
</evidence>
<dbReference type="PATRIC" id="fig|378806.16.peg.4202"/>
<dbReference type="Proteomes" id="UP000001351">
    <property type="component" value="Chromosome"/>
</dbReference>
<feature type="transmembrane region" description="Helical" evidence="1">
    <location>
        <begin position="227"/>
        <end position="245"/>
    </location>
</feature>
<feature type="transmembrane region" description="Helical" evidence="1">
    <location>
        <begin position="158"/>
        <end position="176"/>
    </location>
</feature>
<keyword evidence="1" id="KW-0812">Transmembrane</keyword>
<sequence length="371" mass="41385">MDSTYALDLLIDFALIAGFGIQHSIVAMVRLKRAVQRITGLDPISWRGVQSFINVSYLLMACILWREVPILIWDLQGIWYWAAGVTLLASWAWYFQIHLFEYDCGMAFGSSAVLARLHNAKPPPMEMWKVGTRRWLRFPVHTAFFPMFFAFPRMTASMLLLAVVANVANIIGTVLYDRRLEFLVKDVYRQYQKVTGLLLPPILRAPAGARDMNFPSPWHWSHVGHNLPGLVLGLLVGTLFWKHLGPTGLVTGELIRAWSSAFLAAVTGGVLIGLAHAPRSAALELSYQRLLTMLATNTALMSAVSLLTWTVLCFVTQGRIPLLYLFFPMWMTMLWLGHIVASTVFFGLRPSLVAGQQTSPPPPTADAKAAS</sequence>
<dbReference type="RefSeq" id="WP_002615607.1">
    <property type="nucleotide sequence ID" value="NC_014623.1"/>
</dbReference>
<dbReference type="AlphaFoldDB" id="Q08XI6"/>
<dbReference type="OrthoDB" id="9789029at2"/>
<accession>Q08XI6</accession>
<keyword evidence="1" id="KW-0472">Membrane</keyword>
<reference evidence="3 5" key="1">
    <citation type="submission" date="2006-04" db="EMBL/GenBank/DDBJ databases">
        <authorList>
            <person name="Nierman W.C."/>
        </authorList>
    </citation>
    <scope>NUCLEOTIDE SEQUENCE [LARGE SCALE GENOMIC DNA]</scope>
    <source>
        <strain evidence="3 5">DW4/3-1</strain>
    </source>
</reference>
<evidence type="ECO:0000256" key="1">
    <source>
        <dbReference type="SAM" id="Phobius"/>
    </source>
</evidence>
<gene>
    <name evidence="2" type="ordered locus">STAUR_4994</name>
    <name evidence="3" type="ORF">STIAU_1159</name>
</gene>
<organism evidence="3 5">
    <name type="scientific">Stigmatella aurantiaca (strain DW4/3-1)</name>
    <dbReference type="NCBI Taxonomy" id="378806"/>
    <lineage>
        <taxon>Bacteria</taxon>
        <taxon>Pseudomonadati</taxon>
        <taxon>Myxococcota</taxon>
        <taxon>Myxococcia</taxon>
        <taxon>Myxococcales</taxon>
        <taxon>Cystobacterineae</taxon>
        <taxon>Archangiaceae</taxon>
        <taxon>Stigmatella</taxon>
    </lineage>
</organism>
<feature type="transmembrane region" description="Helical" evidence="1">
    <location>
        <begin position="6"/>
        <end position="31"/>
    </location>
</feature>
<dbReference type="Proteomes" id="UP000032702">
    <property type="component" value="Unassembled WGS sequence"/>
</dbReference>
<reference evidence="2 4" key="2">
    <citation type="journal article" date="2011" name="Mol. Biol. Evol.">
        <title>Comparative genomic analysis of fruiting body formation in Myxococcales.</title>
        <authorList>
            <person name="Huntley S."/>
            <person name="Hamann N."/>
            <person name="Wegener-Feldbrugge S."/>
            <person name="Treuner-Lange A."/>
            <person name="Kube M."/>
            <person name="Reinhardt R."/>
            <person name="Klages S."/>
            <person name="Muller R."/>
            <person name="Ronning C.M."/>
            <person name="Nierman W.C."/>
            <person name="Sogaard-Andersen L."/>
        </authorList>
    </citation>
    <scope>NUCLEOTIDE SEQUENCE [LARGE SCALE GENOMIC DNA]</scope>
    <source>
        <strain evidence="2 4">DW4/3-1</strain>
    </source>
</reference>
<dbReference type="KEGG" id="sur:STAUR_4994"/>
<dbReference type="Gene3D" id="1.20.120.1630">
    <property type="match status" value="1"/>
</dbReference>
<feature type="transmembrane region" description="Helical" evidence="1">
    <location>
        <begin position="52"/>
        <end position="72"/>
    </location>
</feature>
<evidence type="ECO:0000313" key="4">
    <source>
        <dbReference type="Proteomes" id="UP000001351"/>
    </source>
</evidence>
<evidence type="ECO:0000313" key="2">
    <source>
        <dbReference type="EMBL" id="ADO72772.1"/>
    </source>
</evidence>
<proteinExistence type="predicted"/>
<dbReference type="EMBL" id="CP002271">
    <property type="protein sequence ID" value="ADO72772.1"/>
    <property type="molecule type" value="Genomic_DNA"/>
</dbReference>
<feature type="transmembrane region" description="Helical" evidence="1">
    <location>
        <begin position="290"/>
        <end position="312"/>
    </location>
</feature>
<dbReference type="EMBL" id="AAMD01000090">
    <property type="protein sequence ID" value="EAU65200.1"/>
    <property type="molecule type" value="Genomic_DNA"/>
</dbReference>
<keyword evidence="4" id="KW-1185">Reference proteome</keyword>
<dbReference type="STRING" id="378806.STAUR_4994"/>
<feature type="transmembrane region" description="Helical" evidence="1">
    <location>
        <begin position="78"/>
        <end position="95"/>
    </location>
</feature>
<keyword evidence="1" id="KW-1133">Transmembrane helix</keyword>
<evidence type="ECO:0008006" key="6">
    <source>
        <dbReference type="Google" id="ProtNLM"/>
    </source>
</evidence>
<dbReference type="eggNOG" id="COG2020">
    <property type="taxonomic scope" value="Bacteria"/>
</dbReference>
<evidence type="ECO:0000313" key="3">
    <source>
        <dbReference type="EMBL" id="EAU65200.1"/>
    </source>
</evidence>
<feature type="transmembrane region" description="Helical" evidence="1">
    <location>
        <begin position="257"/>
        <end position="278"/>
    </location>
</feature>